<dbReference type="SUPFAM" id="SSF54975">
    <property type="entry name" value="Acylphosphatase/BLUF domain-like"/>
    <property type="match status" value="1"/>
</dbReference>
<evidence type="ECO:0000313" key="3">
    <source>
        <dbReference type="Proteomes" id="UP001317822"/>
    </source>
</evidence>
<reference evidence="2 3" key="1">
    <citation type="journal article" date="2023" name="Int. J. Syst. Evol. Microbiol.">
        <title>Physiological and genomic analyses of cobalamin (vitamin B12)-auxotrophy of Lysobacter auxotrophicus sp. nov., a methionine-auxotrophic chitinolytic bacterium isolated from chitin-treated soil.</title>
        <authorList>
            <person name="Saito A."/>
            <person name="Dohra H."/>
            <person name="Hamada M."/>
            <person name="Moriuchi R."/>
            <person name="Kotsuchibashi Y."/>
            <person name="Mori K."/>
        </authorList>
    </citation>
    <scope>NUCLEOTIDE SEQUENCE [LARGE SCALE GENOMIC DNA]</scope>
    <source>
        <strain evidence="2 3">5-21a</strain>
    </source>
</reference>
<dbReference type="PROSITE" id="PS50925">
    <property type="entry name" value="BLUF"/>
    <property type="match status" value="1"/>
</dbReference>
<accession>A0ABN6UK72</accession>
<dbReference type="SMART" id="SM01034">
    <property type="entry name" value="BLUF"/>
    <property type="match status" value="1"/>
</dbReference>
<dbReference type="EMBL" id="AP027041">
    <property type="protein sequence ID" value="BDU16649.1"/>
    <property type="molecule type" value="Genomic_DNA"/>
</dbReference>
<dbReference type="InterPro" id="IPR007024">
    <property type="entry name" value="BLUF_domain"/>
</dbReference>
<evidence type="ECO:0000313" key="2">
    <source>
        <dbReference type="EMBL" id="BDU16649.1"/>
    </source>
</evidence>
<dbReference type="Gene3D" id="3.30.70.100">
    <property type="match status" value="1"/>
</dbReference>
<evidence type="ECO:0000259" key="1">
    <source>
        <dbReference type="PROSITE" id="PS50925"/>
    </source>
</evidence>
<dbReference type="RefSeq" id="WP_281778642.1">
    <property type="nucleotide sequence ID" value="NZ_AP027041.1"/>
</dbReference>
<proteinExistence type="predicted"/>
<dbReference type="Pfam" id="PF04940">
    <property type="entry name" value="BLUF"/>
    <property type="match status" value="1"/>
</dbReference>
<dbReference type="Proteomes" id="UP001317822">
    <property type="component" value="Chromosome"/>
</dbReference>
<gene>
    <name evidence="2" type="ORF">LA521A_18500</name>
</gene>
<protein>
    <submittedName>
        <fullName evidence="2">BLUF domain-containing protein</fullName>
    </submittedName>
</protein>
<name>A0ABN6UK72_9GAMM</name>
<keyword evidence="3" id="KW-1185">Reference proteome</keyword>
<dbReference type="InterPro" id="IPR036046">
    <property type="entry name" value="Acylphosphatase-like_dom_sf"/>
</dbReference>
<organism evidence="2 3">
    <name type="scientific">Lysobacter auxotrophicus</name>
    <dbReference type="NCBI Taxonomy" id="2992573"/>
    <lineage>
        <taxon>Bacteria</taxon>
        <taxon>Pseudomonadati</taxon>
        <taxon>Pseudomonadota</taxon>
        <taxon>Gammaproteobacteria</taxon>
        <taxon>Lysobacterales</taxon>
        <taxon>Lysobacteraceae</taxon>
        <taxon>Lysobacter</taxon>
    </lineage>
</organism>
<sequence length="147" mass="16527">MSDALHAIAYISAATRELQSVEIDGLLLDARGFNAMSGVTGVLLFNGTEFFQYFEGLSVSVNAVYERIRQARSHADIRELLNAPIAIRQFESWHMGFCRPPITALQELAQARWQESLPVTRTSFQRADGVALLVHYWSKWRAAAPFP</sequence>
<feature type="domain" description="BLUF" evidence="1">
    <location>
        <begin position="5"/>
        <end position="96"/>
    </location>
</feature>